<dbReference type="GeneID" id="43602828"/>
<keyword evidence="15" id="KW-1185">Reference proteome</keyword>
<dbReference type="InterPro" id="IPR033876">
    <property type="entry name" value="SAP-like"/>
</dbReference>
<evidence type="ECO:0000256" key="2">
    <source>
        <dbReference type="ARBA" id="ARBA00022670"/>
    </source>
</evidence>
<protein>
    <recommendedName>
        <fullName evidence="7">Probable aspartic-type endopeptidase OPSB</fullName>
    </recommendedName>
    <alternativeName>
        <fullName evidence="6">Probable aspartic-type endopeptidase opsB</fullName>
    </alternativeName>
</protein>
<feature type="region of interest" description="Disordered" evidence="10">
    <location>
        <begin position="433"/>
        <end position="452"/>
    </location>
</feature>
<dbReference type="InterPro" id="IPR001461">
    <property type="entry name" value="Aspartic_peptidase_A1"/>
</dbReference>
<evidence type="ECO:0000256" key="4">
    <source>
        <dbReference type="ARBA" id="ARBA00022750"/>
    </source>
</evidence>
<sequence>MASTLFASMLLASCLIGPTPTSANTIQMDIARDPAAQAAQLQNRSLLKRRLRARAEDTITAELGNDMSQGLYFANVSVGTPPQNLQVQIDTGSSDMWVPASTASVCRTSASEGGGCDGGSFNYKASSTFVDVEQGAFNISYVDDTSATGDYFQDAFSIGGASVKSFQMGLALEGNIGIGIMGLGYNNSVANVHTGNGSVYANLPNALVDQGLIKTEAYSLWLNDLQSSTGSILFGGIDTTKYSGNLTSIGVYAGRRTKEVTSFTVAFTSLSATSKSGTDMLTPSNFAAAAILDSGTTITLLPDSLAQLVNEELGATYYGRLGATIVPCALANNDGTLDFGFAGPGGPIIRVGVSDLILPLTLTNGQRPKYSNGQDACQLGVEAAGDLPILLGDTFLRSAYVVYDMVNNRIALAQTKFNVTESKVIPFASSGAPIPSASSAPNEAQVTQTATASGIPHVVQTATATGDGAAATYNSSPTGLNAASGFASTSTPSGKKNAAGRGPEPFAWSRVFISAIGLALVGVGGGVFTLM</sequence>
<dbReference type="RefSeq" id="XP_031865439.1">
    <property type="nucleotide sequence ID" value="XM_032018602.1"/>
</dbReference>
<feature type="chain" id="PRO_5016605977" description="Probable aspartic-type endopeptidase OPSB" evidence="12">
    <location>
        <begin position="24"/>
        <end position="531"/>
    </location>
</feature>
<name>A0A370TB77_9HELO</name>
<dbReference type="Gene3D" id="2.40.70.10">
    <property type="entry name" value="Acid Proteases"/>
    <property type="match status" value="2"/>
</dbReference>
<feature type="active site" evidence="8">
    <location>
        <position position="293"/>
    </location>
</feature>
<evidence type="ECO:0000256" key="6">
    <source>
        <dbReference type="ARBA" id="ARBA00067536"/>
    </source>
</evidence>
<evidence type="ECO:0000313" key="15">
    <source>
        <dbReference type="Proteomes" id="UP000254866"/>
    </source>
</evidence>
<feature type="signal peptide" evidence="12">
    <location>
        <begin position="1"/>
        <end position="23"/>
    </location>
</feature>
<feature type="active site" evidence="8">
    <location>
        <position position="90"/>
    </location>
</feature>
<comment type="similarity">
    <text evidence="1 9">Belongs to the peptidase A1 family.</text>
</comment>
<dbReference type="SUPFAM" id="SSF50630">
    <property type="entry name" value="Acid proteases"/>
    <property type="match status" value="1"/>
</dbReference>
<dbReference type="PROSITE" id="PS00141">
    <property type="entry name" value="ASP_PROTEASE"/>
    <property type="match status" value="1"/>
</dbReference>
<keyword evidence="11" id="KW-0812">Transmembrane</keyword>
<evidence type="ECO:0000259" key="13">
    <source>
        <dbReference type="PROSITE" id="PS51767"/>
    </source>
</evidence>
<evidence type="ECO:0000256" key="9">
    <source>
        <dbReference type="RuleBase" id="RU000454"/>
    </source>
</evidence>
<dbReference type="EMBL" id="NPIC01000013">
    <property type="protein sequence ID" value="RDL31190.1"/>
    <property type="molecule type" value="Genomic_DNA"/>
</dbReference>
<dbReference type="STRING" id="2656787.A0A370TB77"/>
<dbReference type="PRINTS" id="PR00792">
    <property type="entry name" value="PEPSIN"/>
</dbReference>
<gene>
    <name evidence="14" type="ORF">BP5553_09979</name>
</gene>
<proteinExistence type="inferred from homology"/>
<keyword evidence="11" id="KW-0472">Membrane</keyword>
<evidence type="ECO:0000256" key="10">
    <source>
        <dbReference type="SAM" id="MobiDB-lite"/>
    </source>
</evidence>
<dbReference type="Pfam" id="PF00026">
    <property type="entry name" value="Asp"/>
    <property type="match status" value="1"/>
</dbReference>
<evidence type="ECO:0000256" key="3">
    <source>
        <dbReference type="ARBA" id="ARBA00022729"/>
    </source>
</evidence>
<feature type="transmembrane region" description="Helical" evidence="11">
    <location>
        <begin position="511"/>
        <end position="530"/>
    </location>
</feature>
<comment type="caution">
    <text evidence="14">The sequence shown here is derived from an EMBL/GenBank/DDBJ whole genome shotgun (WGS) entry which is preliminary data.</text>
</comment>
<dbReference type="Proteomes" id="UP000254866">
    <property type="component" value="Unassembled WGS sequence"/>
</dbReference>
<dbReference type="InterPro" id="IPR033121">
    <property type="entry name" value="PEPTIDASE_A1"/>
</dbReference>
<dbReference type="OrthoDB" id="771136at2759"/>
<dbReference type="CDD" id="cd05474">
    <property type="entry name" value="SAP_like"/>
    <property type="match status" value="1"/>
</dbReference>
<keyword evidence="11" id="KW-1133">Transmembrane helix</keyword>
<dbReference type="AlphaFoldDB" id="A0A370TB77"/>
<keyword evidence="2 9" id="KW-0645">Protease</keyword>
<dbReference type="PANTHER" id="PTHR47966:SF65">
    <property type="entry name" value="ASPARTIC-TYPE ENDOPEPTIDASE"/>
    <property type="match status" value="1"/>
</dbReference>
<dbReference type="InterPro" id="IPR021109">
    <property type="entry name" value="Peptidase_aspartic_dom_sf"/>
</dbReference>
<dbReference type="PANTHER" id="PTHR47966">
    <property type="entry name" value="BETA-SITE APP-CLEAVING ENZYME, ISOFORM A-RELATED"/>
    <property type="match status" value="1"/>
</dbReference>
<evidence type="ECO:0000256" key="7">
    <source>
        <dbReference type="ARBA" id="ARBA00068059"/>
    </source>
</evidence>
<dbReference type="GO" id="GO:0006508">
    <property type="term" value="P:proteolysis"/>
    <property type="evidence" value="ECO:0007669"/>
    <property type="project" value="UniProtKB-KW"/>
</dbReference>
<feature type="domain" description="Peptidase A1" evidence="13">
    <location>
        <begin position="72"/>
        <end position="413"/>
    </location>
</feature>
<evidence type="ECO:0000256" key="12">
    <source>
        <dbReference type="SAM" id="SignalP"/>
    </source>
</evidence>
<evidence type="ECO:0000256" key="1">
    <source>
        <dbReference type="ARBA" id="ARBA00007447"/>
    </source>
</evidence>
<keyword evidence="5 9" id="KW-0378">Hydrolase</keyword>
<evidence type="ECO:0000256" key="5">
    <source>
        <dbReference type="ARBA" id="ARBA00022801"/>
    </source>
</evidence>
<dbReference type="FunFam" id="2.40.70.10:FF:000011">
    <property type="entry name" value="Aspartic protease"/>
    <property type="match status" value="1"/>
</dbReference>
<evidence type="ECO:0000313" key="14">
    <source>
        <dbReference type="EMBL" id="RDL31190.1"/>
    </source>
</evidence>
<feature type="compositionally biased region" description="Polar residues" evidence="10">
    <location>
        <begin position="442"/>
        <end position="452"/>
    </location>
</feature>
<dbReference type="PROSITE" id="PS51767">
    <property type="entry name" value="PEPTIDASE_A1"/>
    <property type="match status" value="1"/>
</dbReference>
<dbReference type="InterPro" id="IPR001969">
    <property type="entry name" value="Aspartic_peptidase_AS"/>
</dbReference>
<reference evidence="14 15" key="1">
    <citation type="journal article" date="2018" name="IMA Fungus">
        <title>IMA Genome-F 9: Draft genome sequence of Annulohypoxylon stygium, Aspergillus mulundensis, Berkeleyomyces basicola (syn. Thielaviopsis basicola), Ceratocystis smalleyi, two Cercospora beticola strains, Coleophoma cylindrospora, Fusarium fracticaudum, Phialophora cf. hyalina, and Morchella septimelata.</title>
        <authorList>
            <person name="Wingfield B.D."/>
            <person name="Bills G.F."/>
            <person name="Dong Y."/>
            <person name="Huang W."/>
            <person name="Nel W.J."/>
            <person name="Swalarsk-Parry B.S."/>
            <person name="Vaghefi N."/>
            <person name="Wilken P.M."/>
            <person name="An Z."/>
            <person name="de Beer Z.W."/>
            <person name="De Vos L."/>
            <person name="Chen L."/>
            <person name="Duong T.A."/>
            <person name="Gao Y."/>
            <person name="Hammerbacher A."/>
            <person name="Kikkert J.R."/>
            <person name="Li Y."/>
            <person name="Li H."/>
            <person name="Li K."/>
            <person name="Li Q."/>
            <person name="Liu X."/>
            <person name="Ma X."/>
            <person name="Naidoo K."/>
            <person name="Pethybridge S.J."/>
            <person name="Sun J."/>
            <person name="Steenkamp E.T."/>
            <person name="van der Nest M.A."/>
            <person name="van Wyk S."/>
            <person name="Wingfield M.J."/>
            <person name="Xiong C."/>
            <person name="Yue Q."/>
            <person name="Zhang X."/>
        </authorList>
    </citation>
    <scope>NUCLEOTIDE SEQUENCE [LARGE SCALE GENOMIC DNA]</scope>
    <source>
        <strain evidence="14 15">BP 5553</strain>
    </source>
</reference>
<keyword evidence="3 12" id="KW-0732">Signal</keyword>
<dbReference type="GO" id="GO:0004190">
    <property type="term" value="F:aspartic-type endopeptidase activity"/>
    <property type="evidence" value="ECO:0007669"/>
    <property type="project" value="UniProtKB-KW"/>
</dbReference>
<accession>A0A370TB77</accession>
<organism evidence="14 15">
    <name type="scientific">Venustampulla echinocandica</name>
    <dbReference type="NCBI Taxonomy" id="2656787"/>
    <lineage>
        <taxon>Eukaryota</taxon>
        <taxon>Fungi</taxon>
        <taxon>Dikarya</taxon>
        <taxon>Ascomycota</taxon>
        <taxon>Pezizomycotina</taxon>
        <taxon>Leotiomycetes</taxon>
        <taxon>Helotiales</taxon>
        <taxon>Pleuroascaceae</taxon>
        <taxon>Venustampulla</taxon>
    </lineage>
</organism>
<evidence type="ECO:0000256" key="11">
    <source>
        <dbReference type="SAM" id="Phobius"/>
    </source>
</evidence>
<evidence type="ECO:0000256" key="8">
    <source>
        <dbReference type="PIRSR" id="PIRSR601461-1"/>
    </source>
</evidence>
<keyword evidence="4 9" id="KW-0064">Aspartyl protease</keyword>